<dbReference type="EMBL" id="JADKPO010000003">
    <property type="protein sequence ID" value="MBF4766806.1"/>
    <property type="molecule type" value="Genomic_DNA"/>
</dbReference>
<keyword evidence="2" id="KW-1185">Reference proteome</keyword>
<gene>
    <name evidence="1" type="ORF">ISU10_03370</name>
</gene>
<reference evidence="1" key="1">
    <citation type="submission" date="2020-11" db="EMBL/GenBank/DDBJ databases">
        <title>Nocardioides cynanchi sp. nov., isolated from soil of rhizosphere of Cynanchum wilfordii.</title>
        <authorList>
            <person name="Lee J.-S."/>
            <person name="Suh M.K."/>
            <person name="Kim J.-S."/>
        </authorList>
    </citation>
    <scope>NUCLEOTIDE SEQUENCE</scope>
    <source>
        <strain evidence="1">KCTC 19276</strain>
    </source>
</reference>
<dbReference type="AlphaFoldDB" id="A0A930VLG6"/>
<proteinExistence type="predicted"/>
<accession>A0A930VLG6</accession>
<protein>
    <submittedName>
        <fullName evidence="1">Uncharacterized protein</fullName>
    </submittedName>
</protein>
<comment type="caution">
    <text evidence="1">The sequence shown here is derived from an EMBL/GenBank/DDBJ whole genome shotgun (WGS) entry which is preliminary data.</text>
</comment>
<evidence type="ECO:0000313" key="2">
    <source>
        <dbReference type="Proteomes" id="UP000660668"/>
    </source>
</evidence>
<sequence>MIEKHTLAPASPEVEVTMTASEEAPGMYAVAFSWEPGSDVPVDHYRVVLTERPTLIHPSRGHWAEVTNRSGWLSWLVQPGESLWVTVVAVSANGERSMAAQLGVEAFAD</sequence>
<dbReference type="Proteomes" id="UP000660668">
    <property type="component" value="Unassembled WGS sequence"/>
</dbReference>
<dbReference type="RefSeq" id="WP_194694954.1">
    <property type="nucleotide sequence ID" value="NZ_JADKPO010000003.1"/>
</dbReference>
<name>A0A930VLG6_9ACTN</name>
<evidence type="ECO:0000313" key="1">
    <source>
        <dbReference type="EMBL" id="MBF4766806.1"/>
    </source>
</evidence>
<organism evidence="1 2">
    <name type="scientific">Nocardioides agariphilus</name>
    <dbReference type="NCBI Taxonomy" id="433664"/>
    <lineage>
        <taxon>Bacteria</taxon>
        <taxon>Bacillati</taxon>
        <taxon>Actinomycetota</taxon>
        <taxon>Actinomycetes</taxon>
        <taxon>Propionibacteriales</taxon>
        <taxon>Nocardioidaceae</taxon>
        <taxon>Nocardioides</taxon>
    </lineage>
</organism>